<evidence type="ECO:0000313" key="2">
    <source>
        <dbReference type="Proteomes" id="UP000430404"/>
    </source>
</evidence>
<name>A0A653K1S4_9GAMM</name>
<dbReference type="EMBL" id="CABWKZ010000010">
    <property type="protein sequence ID" value="VXA54678.1"/>
    <property type="molecule type" value="Genomic_DNA"/>
</dbReference>
<dbReference type="RefSeq" id="WP_159724833.1">
    <property type="nucleotide sequence ID" value="NZ_LR732744.1"/>
</dbReference>
<sequence length="114" mass="12354">MTIPQIKTPGNYLEVNINTVRLGLPPNDHHVLFITTDPNATEDMPINLYDKAQADTIYGQNSQAGRMISAAIKTNRFVDVQGFSLNQAATTMGITTESGQGLNTENGETLETEG</sequence>
<accession>A0A653K1S4</accession>
<evidence type="ECO:0000313" key="1">
    <source>
        <dbReference type="EMBL" id="VXA54678.1"/>
    </source>
</evidence>
<dbReference type="Proteomes" id="UP000430404">
    <property type="component" value="Unassembled WGS sequence"/>
</dbReference>
<protein>
    <submittedName>
        <fullName evidence="1">Uncharacterized protein</fullName>
    </submittedName>
</protein>
<dbReference type="AlphaFoldDB" id="A0A653K1S4"/>
<gene>
    <name evidence="1" type="ORF">ACI8B_180149</name>
</gene>
<proteinExistence type="predicted"/>
<organism evidence="1 2">
    <name type="scientific">Acinetobacter proteolyticus</name>
    <dbReference type="NCBI Taxonomy" id="1776741"/>
    <lineage>
        <taxon>Bacteria</taxon>
        <taxon>Pseudomonadati</taxon>
        <taxon>Pseudomonadota</taxon>
        <taxon>Gammaproteobacteria</taxon>
        <taxon>Moraxellales</taxon>
        <taxon>Moraxellaceae</taxon>
        <taxon>Acinetobacter</taxon>
    </lineage>
</organism>
<reference evidence="1 2" key="1">
    <citation type="submission" date="2019-10" db="EMBL/GenBank/DDBJ databases">
        <authorList>
            <person name="Karimi E."/>
        </authorList>
    </citation>
    <scope>NUCLEOTIDE SEQUENCE [LARGE SCALE GENOMIC DNA]</scope>
    <source>
        <strain evidence="1">Acinetobacter sp. 8BE</strain>
    </source>
</reference>